<evidence type="ECO:0000256" key="9">
    <source>
        <dbReference type="HAMAP-Rule" id="MF_01897"/>
    </source>
</evidence>
<dbReference type="CDD" id="cd00187">
    <property type="entry name" value="TOP4c"/>
    <property type="match status" value="1"/>
</dbReference>
<dbReference type="InterPro" id="IPR006691">
    <property type="entry name" value="GyrA/parC_rep"/>
</dbReference>
<evidence type="ECO:0000259" key="11">
    <source>
        <dbReference type="PROSITE" id="PS52040"/>
    </source>
</evidence>
<dbReference type="GO" id="GO:0034335">
    <property type="term" value="F:DNA negative supercoiling activity"/>
    <property type="evidence" value="ECO:0007669"/>
    <property type="project" value="UniProtKB-ARBA"/>
</dbReference>
<evidence type="ECO:0000256" key="8">
    <source>
        <dbReference type="ARBA" id="ARBA00063644"/>
    </source>
</evidence>
<dbReference type="Pfam" id="PF03989">
    <property type="entry name" value="DNA_gyraseA_C"/>
    <property type="match status" value="6"/>
</dbReference>
<dbReference type="PANTHER" id="PTHR43493:SF5">
    <property type="entry name" value="DNA GYRASE SUBUNIT A, CHLOROPLASTIC_MITOCHONDRIAL"/>
    <property type="match status" value="1"/>
</dbReference>
<evidence type="ECO:0000256" key="5">
    <source>
        <dbReference type="ARBA" id="ARBA00023029"/>
    </source>
</evidence>
<dbReference type="GO" id="GO:0003677">
    <property type="term" value="F:DNA binding"/>
    <property type="evidence" value="ECO:0007669"/>
    <property type="project" value="UniProtKB-UniRule"/>
</dbReference>
<keyword evidence="7 9" id="KW-0413">Isomerase</keyword>
<dbReference type="FunFam" id="3.30.1360.40:FF:000002">
    <property type="entry name" value="DNA gyrase subunit A"/>
    <property type="match status" value="1"/>
</dbReference>
<evidence type="ECO:0000256" key="6">
    <source>
        <dbReference type="ARBA" id="ARBA00023125"/>
    </source>
</evidence>
<dbReference type="NCBIfam" id="NF004043">
    <property type="entry name" value="PRK05560.1"/>
    <property type="match status" value="1"/>
</dbReference>
<comment type="subunit">
    <text evidence="9">Heterotetramer, composed of two GyrA and two GyrB chains. In the heterotetramer, GyrA contains the active site tyrosine that forms a transient covalent intermediate with DNA, while GyrB binds cofactors and catalyzes ATP hydrolysis.</text>
</comment>
<keyword evidence="5 9" id="KW-0799">Topoisomerase</keyword>
<comment type="caution">
    <text evidence="9">Lacks conserved residue(s) required for the propagation of feature annotation.</text>
</comment>
<dbReference type="InterPro" id="IPR013758">
    <property type="entry name" value="Topo_IIA_A/C_ab"/>
</dbReference>
<dbReference type="Gene3D" id="2.120.10.90">
    <property type="entry name" value="DNA gyrase/topoisomerase IV, subunit A, C-terminal"/>
    <property type="match status" value="1"/>
</dbReference>
<dbReference type="GO" id="GO:0005524">
    <property type="term" value="F:ATP binding"/>
    <property type="evidence" value="ECO:0007669"/>
    <property type="project" value="UniProtKB-UniRule"/>
</dbReference>
<dbReference type="InterPro" id="IPR050220">
    <property type="entry name" value="Type_II_DNA_Topoisomerases"/>
</dbReference>
<dbReference type="FunFam" id="2.120.10.90:FF:000005">
    <property type="entry name" value="DNA topoisomerase 4 subunit A"/>
    <property type="match status" value="1"/>
</dbReference>
<feature type="active site" description="O-(5'-phospho-DNA)-tyrosine intermediate" evidence="9 10">
    <location>
        <position position="123"/>
    </location>
</feature>
<proteinExistence type="inferred from homology"/>
<comment type="similarity">
    <text evidence="2 9">Belongs to the type II topoisomerase GyrA/ParC subunit family.</text>
</comment>
<dbReference type="InterPro" id="IPR035516">
    <property type="entry name" value="Gyrase/topoIV_suA_C"/>
</dbReference>
<evidence type="ECO:0000256" key="2">
    <source>
        <dbReference type="ARBA" id="ARBA00008263"/>
    </source>
</evidence>
<evidence type="ECO:0000256" key="10">
    <source>
        <dbReference type="PROSITE-ProRule" id="PRU01384"/>
    </source>
</evidence>
<dbReference type="AlphaFoldDB" id="A0A9D6DQP3"/>
<keyword evidence="4 9" id="KW-0067">ATP-binding</keyword>
<keyword evidence="6 9" id="KW-0238">DNA-binding</keyword>
<dbReference type="PROSITE" id="PS52040">
    <property type="entry name" value="TOPO_IIA"/>
    <property type="match status" value="1"/>
</dbReference>
<comment type="caution">
    <text evidence="12">The sequence shown here is derived from an EMBL/GenBank/DDBJ whole genome shotgun (WGS) entry which is preliminary data.</text>
</comment>
<dbReference type="GO" id="GO:0009330">
    <property type="term" value="C:DNA topoisomerase type II (double strand cut, ATP-hydrolyzing) complex"/>
    <property type="evidence" value="ECO:0007669"/>
    <property type="project" value="TreeGrafter"/>
</dbReference>
<protein>
    <recommendedName>
        <fullName evidence="9">DNA gyrase subunit A</fullName>
        <ecNumber evidence="9">5.6.2.2</ecNumber>
    </recommendedName>
</protein>
<dbReference type="GO" id="GO:0005737">
    <property type="term" value="C:cytoplasm"/>
    <property type="evidence" value="ECO:0007669"/>
    <property type="project" value="UniProtKB-SubCell"/>
</dbReference>
<dbReference type="GO" id="GO:0006261">
    <property type="term" value="P:DNA-templated DNA replication"/>
    <property type="evidence" value="ECO:0007669"/>
    <property type="project" value="UniProtKB-UniRule"/>
</dbReference>
<dbReference type="NCBIfam" id="NF004044">
    <property type="entry name" value="PRK05561.1"/>
    <property type="match status" value="1"/>
</dbReference>
<comment type="miscellaneous">
    <text evidence="9">Few gyrases are as efficient as E.coli at forming negative supercoils. Not all organisms have 2 type II topoisomerases; in organisms with a single type II topoisomerase this enzyme also has to decatenate newly replicated chromosomes.</text>
</comment>
<accession>A0A9D6DQP3</accession>
<dbReference type="SUPFAM" id="SSF101904">
    <property type="entry name" value="GyrA/ParC C-terminal domain-like"/>
    <property type="match status" value="1"/>
</dbReference>
<evidence type="ECO:0000256" key="7">
    <source>
        <dbReference type="ARBA" id="ARBA00023235"/>
    </source>
</evidence>
<dbReference type="InterPro" id="IPR013757">
    <property type="entry name" value="Topo_IIA_A_a_sf"/>
</dbReference>
<dbReference type="GO" id="GO:0006265">
    <property type="term" value="P:DNA topological change"/>
    <property type="evidence" value="ECO:0007669"/>
    <property type="project" value="UniProtKB-UniRule"/>
</dbReference>
<dbReference type="PANTHER" id="PTHR43493">
    <property type="entry name" value="DNA GYRASE/TOPOISOMERASE SUBUNIT A"/>
    <property type="match status" value="1"/>
</dbReference>
<dbReference type="EC" id="5.6.2.2" evidence="9"/>
<dbReference type="EMBL" id="JACOYY010000014">
    <property type="protein sequence ID" value="MBI2052125.1"/>
    <property type="molecule type" value="Genomic_DNA"/>
</dbReference>
<evidence type="ECO:0000313" key="13">
    <source>
        <dbReference type="Proteomes" id="UP000786662"/>
    </source>
</evidence>
<name>A0A9D6DQP3_9BACT</name>
<comment type="function">
    <text evidence="9">A type II topoisomerase that negatively supercoils closed circular double-stranded (ds) DNA in an ATP-dependent manner to modulate DNA topology and maintain chromosomes in an underwound state. Negative supercoiling favors strand separation, and DNA replication, transcription, recombination and repair, all of which involve strand separation. Also able to catalyze the interconversion of other topological isomers of dsDNA rings, including catenanes and knotted rings. Type II topoisomerases break and join 2 DNA strands simultaneously in an ATP-dependent manner.</text>
</comment>
<dbReference type="Proteomes" id="UP000786662">
    <property type="component" value="Unassembled WGS sequence"/>
</dbReference>
<dbReference type="InterPro" id="IPR002205">
    <property type="entry name" value="Topo_IIA_dom_A"/>
</dbReference>
<dbReference type="NCBIfam" id="TIGR01063">
    <property type="entry name" value="gyrA"/>
    <property type="match status" value="1"/>
</dbReference>
<dbReference type="Gene3D" id="3.90.199.10">
    <property type="entry name" value="Topoisomerase II, domain 5"/>
    <property type="match status" value="1"/>
</dbReference>
<evidence type="ECO:0000313" key="12">
    <source>
        <dbReference type="EMBL" id="MBI2052125.1"/>
    </source>
</evidence>
<dbReference type="FunFam" id="3.90.199.10:FF:000001">
    <property type="entry name" value="DNA gyrase subunit A"/>
    <property type="match status" value="1"/>
</dbReference>
<dbReference type="HAMAP" id="MF_01897">
    <property type="entry name" value="GyrA"/>
    <property type="match status" value="1"/>
</dbReference>
<dbReference type="FunFam" id="1.10.268.10:FF:000001">
    <property type="entry name" value="DNA gyrase subunit A"/>
    <property type="match status" value="1"/>
</dbReference>
<comment type="subcellular location">
    <subcellularLocation>
        <location evidence="9">Cytoplasm</location>
    </subcellularLocation>
</comment>
<organism evidence="12 13">
    <name type="scientific">Candidatus Sungiibacteriota bacterium</name>
    <dbReference type="NCBI Taxonomy" id="2750080"/>
    <lineage>
        <taxon>Bacteria</taxon>
        <taxon>Candidatus Sungiibacteriota</taxon>
    </lineage>
</organism>
<keyword evidence="9" id="KW-0963">Cytoplasm</keyword>
<dbReference type="SMART" id="SM00434">
    <property type="entry name" value="TOP4c"/>
    <property type="match status" value="1"/>
</dbReference>
<dbReference type="Gene3D" id="3.30.1360.40">
    <property type="match status" value="1"/>
</dbReference>
<sequence>MSSEDNLRIQSREITQEMQEAYLDYAMSVIVARALPDVRDGLKPVHRRILYSMHENGLRHSAKYRKCATVVGDVIGKYHPHGDAAIYDALARMAQDFSLRYPLVDGQGNFGSIDGDAPAAYRYTECRMETMAEEMLTDIDKETVDWTQNYDGTREEPSVLPAKVPAKVPNILLNGSVGIAVGMATNIPPHNLVEVMEALIYFADNPKATSEDLMQFVKGPDFPTGGAIYGKKDIIQAYASGRGPMVVRGVADIVEAKNSKSFNIIIKEIPYQVNKATMLEHLAELVKEKKIEGIKDIRDESDKDGIRVVIELRNDAYPQKVLNKLYKLTDLQRTFHLNMLALVDGLQPQVLSLKSVLEHCLEHRRVVIERRTKYDLKKAQEREHILEGLAQALDHIDAVIDTIRKSETREEAHANLMKKFKLSELQASAILEMRLATLAGLERKKIEDELIEKKKLISYYQELLGDPKKLLGVIKAEFKEIKDKYPGERRTKIYASPIGEFSEEDLIPDEEVIITLSRDGFIKRLPPGTYRTQKRGGSGKIGASVAEEDFIQHLVVANTHDSILFFTSSGKVFLAKVHEIPQAVRTSKGRALVNFLEIAQEETITAIVPVKFDIKKSKTQPTAGKFLVMITRGGIIKKTEVSDFANVRRSGLIAMKLKKGDELDWVKLTSGKDDIILVTKNGQAIRFSELDVRDMGRNASGVNAIRLKGAKGGEKGEKGGDMVSGADIISSHNKDSEVLVVMSKGYAKRTPVKLYKRQKRAGSGIKTAKITDKTGIIVSAKIIGQEEDLIVISKKGQLIRTPIKDISVLGRATQGVRVMRMKDGDQIASITTL</sequence>
<comment type="subunit">
    <text evidence="8">Heterotetramer composed of ParC and ParE.</text>
</comment>
<dbReference type="Gene3D" id="1.10.268.10">
    <property type="entry name" value="Topoisomerase, domain 3"/>
    <property type="match status" value="1"/>
</dbReference>
<dbReference type="InterPro" id="IPR013760">
    <property type="entry name" value="Topo_IIA-like_dom_sf"/>
</dbReference>
<feature type="domain" description="Topo IIA-type catalytic" evidence="11">
    <location>
        <begin position="35"/>
        <end position="506"/>
    </location>
</feature>
<keyword evidence="3 9" id="KW-0547">Nucleotide-binding</keyword>
<evidence type="ECO:0000256" key="3">
    <source>
        <dbReference type="ARBA" id="ARBA00022741"/>
    </source>
</evidence>
<comment type="catalytic activity">
    <reaction evidence="1 9 10">
        <text>ATP-dependent breakage, passage and rejoining of double-stranded DNA.</text>
        <dbReference type="EC" id="5.6.2.2"/>
    </reaction>
</comment>
<dbReference type="SUPFAM" id="SSF56719">
    <property type="entry name" value="Type II DNA topoisomerase"/>
    <property type="match status" value="1"/>
</dbReference>
<evidence type="ECO:0000256" key="1">
    <source>
        <dbReference type="ARBA" id="ARBA00000185"/>
    </source>
</evidence>
<evidence type="ECO:0000256" key="4">
    <source>
        <dbReference type="ARBA" id="ARBA00022840"/>
    </source>
</evidence>
<gene>
    <name evidence="9 12" type="primary">gyrA</name>
    <name evidence="12" type="ORF">HYT38_00400</name>
</gene>
<reference evidence="12" key="1">
    <citation type="submission" date="2020-07" db="EMBL/GenBank/DDBJ databases">
        <title>Huge and variable diversity of episymbiotic CPR bacteria and DPANN archaea in groundwater ecosystems.</title>
        <authorList>
            <person name="He C.Y."/>
            <person name="Keren R."/>
            <person name="Whittaker M."/>
            <person name="Farag I.F."/>
            <person name="Doudna J."/>
            <person name="Cate J.H.D."/>
            <person name="Banfield J.F."/>
        </authorList>
    </citation>
    <scope>NUCLEOTIDE SEQUENCE</scope>
    <source>
        <strain evidence="12">NC_groundwater_191_Ag_S-0.1um_45_8</strain>
    </source>
</reference>
<dbReference type="InterPro" id="IPR005743">
    <property type="entry name" value="GyrA"/>
</dbReference>
<dbReference type="Pfam" id="PF00521">
    <property type="entry name" value="DNA_topoisoIV"/>
    <property type="match status" value="1"/>
</dbReference>
<dbReference type="GO" id="GO:0005694">
    <property type="term" value="C:chromosome"/>
    <property type="evidence" value="ECO:0007669"/>
    <property type="project" value="InterPro"/>
</dbReference>